<accession>A0A238WVI5</accession>
<dbReference type="PROSITE" id="PS51257">
    <property type="entry name" value="PROKAR_LIPOPROTEIN"/>
    <property type="match status" value="1"/>
</dbReference>
<protein>
    <submittedName>
        <fullName evidence="1">Protein involved in gliding motility GldD</fullName>
    </submittedName>
</protein>
<dbReference type="Proteomes" id="UP000198379">
    <property type="component" value="Unassembled WGS sequence"/>
</dbReference>
<name>A0A238WVI5_9FLAO</name>
<dbReference type="InterPro" id="IPR019850">
    <property type="entry name" value="GldD-like"/>
</dbReference>
<reference evidence="1 2" key="1">
    <citation type="submission" date="2017-06" db="EMBL/GenBank/DDBJ databases">
        <authorList>
            <person name="Kim H.J."/>
            <person name="Triplett B.A."/>
        </authorList>
    </citation>
    <scope>NUCLEOTIDE SEQUENCE [LARGE SCALE GENOMIC DNA]</scope>
    <source>
        <strain evidence="1 2">DSM 25597</strain>
    </source>
</reference>
<evidence type="ECO:0000313" key="2">
    <source>
        <dbReference type="Proteomes" id="UP000198379"/>
    </source>
</evidence>
<dbReference type="EMBL" id="FZNY01000001">
    <property type="protein sequence ID" value="SNR49639.1"/>
    <property type="molecule type" value="Genomic_DNA"/>
</dbReference>
<dbReference type="RefSeq" id="WP_089370706.1">
    <property type="nucleotide sequence ID" value="NZ_BMEP01000003.1"/>
</dbReference>
<evidence type="ECO:0000313" key="1">
    <source>
        <dbReference type="EMBL" id="SNR49639.1"/>
    </source>
</evidence>
<dbReference type="NCBIfam" id="TIGR03512">
    <property type="entry name" value="GldD_lipo"/>
    <property type="match status" value="1"/>
</dbReference>
<gene>
    <name evidence="1" type="ORF">SAMN06265376_1011453</name>
</gene>
<keyword evidence="2" id="KW-1185">Reference proteome</keyword>
<dbReference type="Pfam" id="PF25593">
    <property type="entry name" value="GldD_lipo"/>
    <property type="match status" value="1"/>
</dbReference>
<dbReference type="AlphaFoldDB" id="A0A238WVI5"/>
<dbReference type="OrthoDB" id="679501at2"/>
<organism evidence="1 2">
    <name type="scientific">Dokdonia pacifica</name>
    <dbReference type="NCBI Taxonomy" id="1627892"/>
    <lineage>
        <taxon>Bacteria</taxon>
        <taxon>Pseudomonadati</taxon>
        <taxon>Bacteroidota</taxon>
        <taxon>Flavobacteriia</taxon>
        <taxon>Flavobacteriales</taxon>
        <taxon>Flavobacteriaceae</taxon>
        <taxon>Dokdonia</taxon>
    </lineage>
</organism>
<sequence length="188" mass="21584">MTLRYYIQILICCAVLVSCGDDVLPKPEAYLSLTYPNPNYVTTPSNCDYKFENNYISTAVFKDNCSATINYPGLNGTLFLTYRKVDNNINSLLRDAQKLTYEHVIKADDIIEEKYINELQNVYGMFYDVRGNAASQSQFYVTDSTKHFITGSIYFNAKPNYDSLYPAAAYLKNDIRHLMETITWSTED</sequence>
<proteinExistence type="predicted"/>